<evidence type="ECO:0000256" key="2">
    <source>
        <dbReference type="ARBA" id="ARBA00022737"/>
    </source>
</evidence>
<feature type="region of interest" description="Disordered" evidence="7">
    <location>
        <begin position="180"/>
        <end position="200"/>
    </location>
</feature>
<dbReference type="Proteomes" id="UP001293593">
    <property type="component" value="Unassembled WGS sequence"/>
</dbReference>
<dbReference type="Pfam" id="PF13837">
    <property type="entry name" value="Myb_DNA-bind_4"/>
    <property type="match status" value="2"/>
</dbReference>
<dbReference type="CDD" id="cd12203">
    <property type="entry name" value="GT1"/>
    <property type="match status" value="1"/>
</dbReference>
<evidence type="ECO:0000256" key="4">
    <source>
        <dbReference type="ARBA" id="ARBA00023125"/>
    </source>
</evidence>
<feature type="domain" description="Myb-like" evidence="8">
    <location>
        <begin position="453"/>
        <end position="512"/>
    </location>
</feature>
<keyword evidence="3" id="KW-0805">Transcription regulation</keyword>
<dbReference type="EMBL" id="JAWXYG010000005">
    <property type="protein sequence ID" value="KAK4273553.1"/>
    <property type="molecule type" value="Genomic_DNA"/>
</dbReference>
<dbReference type="FunFam" id="1.10.10.60:FF:000061">
    <property type="entry name" value="Trihelix transcription factor GT-2"/>
    <property type="match status" value="1"/>
</dbReference>
<comment type="subcellular location">
    <subcellularLocation>
        <location evidence="1">Nucleus</location>
    </subcellularLocation>
</comment>
<feature type="region of interest" description="Disordered" evidence="7">
    <location>
        <begin position="336"/>
        <end position="439"/>
    </location>
</feature>
<sequence>MFDRVPEQFHQFIAPRTSLPLHPSLPSSFDAYNTSHHHLPLPPPLPPPNLLPPLHLKDEQHEQQQTSMNFEINEREPRLGEHELIIDSTSWTDDEVLALLRIRSDLDNWFPELTWEHVSRKLAELGFKRCAEKCKEKFEEETSYLTNIHYTKNNGYRFISELEQLYQQQEAHQIAGMEVEVEVGSQESKQQPEKPAEEQRGKMDHALLEDGSANDDADASLTKKCEETVKMAGTSKRKKRKRNDKFEILKGFCENMVNKMMAKQEQMHNKLLEDMIKRDQDIFARQEAWKKQEMDGMNWELEMMAKEQAVAGQRQAAIVDLLKKMSEQSQYYCTKRVSSDDPINPNSLQAASPSNSQNPNPCSNYTGENNTEPPSRVVHNCTSEGASDKKPDSSSEVPNPSSNDCDDPTAAVNTRKPNSVNAQSDGVPGKTGTTQKGGSYKCMRREKEEVGRRWPREEVVALINLRSSANEEREGGGSSSRVPLWERISEGMREMGYNRSAKRCKEKWENINKYFRKTKHLSKKRSLDSRTCPYFHQLTSLYSQ</sequence>
<dbReference type="PANTHER" id="PTHR21654">
    <property type="entry name" value="FI21293P1"/>
    <property type="match status" value="1"/>
</dbReference>
<dbReference type="PANTHER" id="PTHR21654:SF61">
    <property type="entry name" value="TRIHELIX TRANSCRIPTION FACTOR GTL2"/>
    <property type="match status" value="1"/>
</dbReference>
<accession>A0AAE1JSQ5</accession>
<feature type="compositionally biased region" description="Polar residues" evidence="7">
    <location>
        <begin position="411"/>
        <end position="424"/>
    </location>
</feature>
<keyword evidence="2" id="KW-0677">Repeat</keyword>
<dbReference type="SMART" id="SM00717">
    <property type="entry name" value="SANT"/>
    <property type="match status" value="2"/>
</dbReference>
<keyword evidence="5" id="KW-0804">Transcription</keyword>
<dbReference type="PROSITE" id="PS50090">
    <property type="entry name" value="MYB_LIKE"/>
    <property type="match status" value="2"/>
</dbReference>
<dbReference type="Gene3D" id="1.10.10.60">
    <property type="entry name" value="Homeodomain-like"/>
    <property type="match status" value="2"/>
</dbReference>
<keyword evidence="4" id="KW-0238">DNA-binding</keyword>
<dbReference type="GO" id="GO:0006355">
    <property type="term" value="P:regulation of DNA-templated transcription"/>
    <property type="evidence" value="ECO:0007669"/>
    <property type="project" value="UniProtKB-ARBA"/>
</dbReference>
<feature type="domain" description="Myb-like" evidence="8">
    <location>
        <begin position="90"/>
        <end position="142"/>
    </location>
</feature>
<comment type="caution">
    <text evidence="9">The sequence shown here is derived from an EMBL/GenBank/DDBJ whole genome shotgun (WGS) entry which is preliminary data.</text>
</comment>
<evidence type="ECO:0000256" key="5">
    <source>
        <dbReference type="ARBA" id="ARBA00023163"/>
    </source>
</evidence>
<evidence type="ECO:0000256" key="7">
    <source>
        <dbReference type="SAM" id="MobiDB-lite"/>
    </source>
</evidence>
<gene>
    <name evidence="9" type="ORF">QN277_021932</name>
</gene>
<evidence type="ECO:0000313" key="10">
    <source>
        <dbReference type="Proteomes" id="UP001293593"/>
    </source>
</evidence>
<keyword evidence="6" id="KW-0539">Nucleus</keyword>
<proteinExistence type="predicted"/>
<organism evidence="9 10">
    <name type="scientific">Acacia crassicarpa</name>
    <name type="common">northern wattle</name>
    <dbReference type="NCBI Taxonomy" id="499986"/>
    <lineage>
        <taxon>Eukaryota</taxon>
        <taxon>Viridiplantae</taxon>
        <taxon>Streptophyta</taxon>
        <taxon>Embryophyta</taxon>
        <taxon>Tracheophyta</taxon>
        <taxon>Spermatophyta</taxon>
        <taxon>Magnoliopsida</taxon>
        <taxon>eudicotyledons</taxon>
        <taxon>Gunneridae</taxon>
        <taxon>Pentapetalae</taxon>
        <taxon>rosids</taxon>
        <taxon>fabids</taxon>
        <taxon>Fabales</taxon>
        <taxon>Fabaceae</taxon>
        <taxon>Caesalpinioideae</taxon>
        <taxon>mimosoid clade</taxon>
        <taxon>Acacieae</taxon>
        <taxon>Acacia</taxon>
    </lineage>
</organism>
<dbReference type="InterPro" id="IPR044822">
    <property type="entry name" value="Myb_DNA-bind_4"/>
</dbReference>
<protein>
    <recommendedName>
        <fullName evidence="8">Myb-like domain-containing protein</fullName>
    </recommendedName>
</protein>
<feature type="compositionally biased region" description="Low complexity" evidence="7">
    <location>
        <begin position="352"/>
        <end position="364"/>
    </location>
</feature>
<evidence type="ECO:0000313" key="9">
    <source>
        <dbReference type="EMBL" id="KAK4273553.1"/>
    </source>
</evidence>
<dbReference type="InterPro" id="IPR001005">
    <property type="entry name" value="SANT/Myb"/>
</dbReference>
<name>A0AAE1JSQ5_9FABA</name>
<dbReference type="GO" id="GO:0005634">
    <property type="term" value="C:nucleus"/>
    <property type="evidence" value="ECO:0007669"/>
    <property type="project" value="UniProtKB-SubCell"/>
</dbReference>
<dbReference type="AlphaFoldDB" id="A0AAE1JSQ5"/>
<evidence type="ECO:0000256" key="3">
    <source>
        <dbReference type="ARBA" id="ARBA00023015"/>
    </source>
</evidence>
<evidence type="ECO:0000259" key="8">
    <source>
        <dbReference type="PROSITE" id="PS50090"/>
    </source>
</evidence>
<feature type="compositionally biased region" description="Polar residues" evidence="7">
    <location>
        <begin position="394"/>
        <end position="403"/>
    </location>
</feature>
<dbReference type="GO" id="GO:0003677">
    <property type="term" value="F:DNA binding"/>
    <property type="evidence" value="ECO:0007669"/>
    <property type="project" value="UniProtKB-KW"/>
</dbReference>
<reference evidence="9" key="1">
    <citation type="submission" date="2023-10" db="EMBL/GenBank/DDBJ databases">
        <title>Chromosome-level genome of the transformable northern wattle, Acacia crassicarpa.</title>
        <authorList>
            <person name="Massaro I."/>
            <person name="Sinha N.R."/>
            <person name="Poethig S."/>
            <person name="Leichty A.R."/>
        </authorList>
    </citation>
    <scope>NUCLEOTIDE SEQUENCE</scope>
    <source>
        <strain evidence="9">Acra3RX</strain>
        <tissue evidence="9">Leaf</tissue>
    </source>
</reference>
<keyword evidence="10" id="KW-1185">Reference proteome</keyword>
<feature type="compositionally biased region" description="Basic and acidic residues" evidence="7">
    <location>
        <begin position="190"/>
        <end position="200"/>
    </location>
</feature>
<evidence type="ECO:0000256" key="6">
    <source>
        <dbReference type="ARBA" id="ARBA00023242"/>
    </source>
</evidence>
<evidence type="ECO:0000256" key="1">
    <source>
        <dbReference type="ARBA" id="ARBA00004123"/>
    </source>
</evidence>